<dbReference type="InterPro" id="IPR002371">
    <property type="entry name" value="FlgK"/>
</dbReference>
<dbReference type="PANTHER" id="PTHR30033">
    <property type="entry name" value="FLAGELLAR HOOK-ASSOCIATED PROTEIN 1"/>
    <property type="match status" value="1"/>
</dbReference>
<keyword evidence="13" id="KW-1185">Reference proteome</keyword>
<dbReference type="InterPro" id="IPR049119">
    <property type="entry name" value="FlgK_D2-like"/>
</dbReference>
<keyword evidence="5 7" id="KW-0964">Secreted</keyword>
<comment type="similarity">
    <text evidence="3 7">Belongs to the flagella basal body rod proteins family.</text>
</comment>
<evidence type="ECO:0000256" key="3">
    <source>
        <dbReference type="ARBA" id="ARBA00009677"/>
    </source>
</evidence>
<dbReference type="Pfam" id="PF21158">
    <property type="entry name" value="flgK_1st_1"/>
    <property type="match status" value="1"/>
</dbReference>
<feature type="domain" description="Flagellar hook-associated protein 1 D2-like" evidence="10">
    <location>
        <begin position="334"/>
        <end position="421"/>
    </location>
</feature>
<dbReference type="SUPFAM" id="SSF64518">
    <property type="entry name" value="Phase 1 flagellin"/>
    <property type="match status" value="1"/>
</dbReference>
<dbReference type="NCBIfam" id="TIGR02492">
    <property type="entry name" value="flgK_ends"/>
    <property type="match status" value="1"/>
</dbReference>
<dbReference type="PANTHER" id="PTHR30033:SF1">
    <property type="entry name" value="FLAGELLAR HOOK-ASSOCIATED PROTEIN 1"/>
    <property type="match status" value="1"/>
</dbReference>
<gene>
    <name evidence="7 12" type="primary">flgK</name>
    <name evidence="12" type="ORF">OQ287_02540</name>
</gene>
<evidence type="ECO:0000313" key="13">
    <source>
        <dbReference type="Proteomes" id="UP001165678"/>
    </source>
</evidence>
<protein>
    <recommendedName>
        <fullName evidence="4 7">Flagellar hook-associated protein 1</fullName>
        <shortName evidence="7">HAP1</shortName>
    </recommendedName>
</protein>
<proteinExistence type="inferred from homology"/>
<dbReference type="InterPro" id="IPR010930">
    <property type="entry name" value="Flg_bb/hook_C_dom"/>
</dbReference>
<dbReference type="GO" id="GO:0005576">
    <property type="term" value="C:extracellular region"/>
    <property type="evidence" value="ECO:0007669"/>
    <property type="project" value="UniProtKB-SubCell"/>
</dbReference>
<dbReference type="InterPro" id="IPR053927">
    <property type="entry name" value="FlgK_helical"/>
</dbReference>
<dbReference type="PRINTS" id="PR01005">
    <property type="entry name" value="FLGHOOKAP1"/>
</dbReference>
<sequence>MANLINIGLSGLRASQAALNTTSNNISNSDTEGYNRQIVNLKQLPGSSSAEGYFGNGVNVQGIARQYEGYISTQLNEAKSEQGAYNTQLTQMSQIDNVLANDESGLSTMMANFFSSLQSLSNTPTDPAVRETLLGNAQSMVAQFNSVSNYLGDMETGVESQLDDAVSQINSYTDQISNLNKQITLTTARTGEAPNDLLDQRDLFVSKLSELTSVDVIEQNGKYNVSLPTGQSLVLGEKSFKMAVEDSDEDPTRKTLALVNSSGNSVELNEKRLDGGVIGGLLGFRNEGLTDAQGRLGQIAVALGGALNEQHEAGFDLNGDAGKALFTFDEPSSYSNANNDGTATLSTTFSGDYSEVKASNYTVTYDGGDYMVTRDSDNSTTTFSAASLPNNADGDPVMTLDGLNIAVSGTPQDGDSFVVKPTENAGRSLALALSDAAELAAAGSSGSLGDNTNAQAMADLQGGLTVGGTTSFSGAYAQLVSNAGTETAALKVKSSAQDSVVNQISTAQQSVSGVNLEEEAANLLKYQQLYTANAKVIGTAQNLFNTLIGIMG</sequence>
<dbReference type="InterPro" id="IPR001444">
    <property type="entry name" value="Flag_bb_rod_N"/>
</dbReference>
<evidence type="ECO:0000256" key="1">
    <source>
        <dbReference type="ARBA" id="ARBA00004365"/>
    </source>
</evidence>
<keyword evidence="12" id="KW-0969">Cilium</keyword>
<accession>A0AA41ZFA7</accession>
<comment type="subcellular location">
    <subcellularLocation>
        <location evidence="1 7">Bacterial flagellum</location>
    </subcellularLocation>
    <subcellularLocation>
        <location evidence="2 7">Secreted</location>
    </subcellularLocation>
</comment>
<dbReference type="RefSeq" id="WP_250936447.1">
    <property type="nucleotide sequence ID" value="NZ_JAMLJK010000001.1"/>
</dbReference>
<keyword evidence="12" id="KW-0282">Flagellum</keyword>
<evidence type="ECO:0000259" key="10">
    <source>
        <dbReference type="Pfam" id="PF21158"/>
    </source>
</evidence>
<dbReference type="AlphaFoldDB" id="A0AA41ZFA7"/>
<feature type="domain" description="Flagellar basal body rod protein N-terminal" evidence="8">
    <location>
        <begin position="5"/>
        <end position="34"/>
    </location>
</feature>
<evidence type="ECO:0000259" key="9">
    <source>
        <dbReference type="Pfam" id="PF06429"/>
    </source>
</evidence>
<evidence type="ECO:0000256" key="6">
    <source>
        <dbReference type="ARBA" id="ARBA00023143"/>
    </source>
</evidence>
<keyword evidence="6 7" id="KW-0975">Bacterial flagellum</keyword>
<dbReference type="EMBL" id="JAPIVE010000001">
    <property type="protein sequence ID" value="MCX2523109.1"/>
    <property type="molecule type" value="Genomic_DNA"/>
</dbReference>
<comment type="caution">
    <text evidence="12">The sequence shown here is derived from an EMBL/GenBank/DDBJ whole genome shotgun (WGS) entry which is preliminary data.</text>
</comment>
<evidence type="ECO:0000256" key="4">
    <source>
        <dbReference type="ARBA" id="ARBA00016244"/>
    </source>
</evidence>
<evidence type="ECO:0000256" key="2">
    <source>
        <dbReference type="ARBA" id="ARBA00004613"/>
    </source>
</evidence>
<organism evidence="12 13">
    <name type="scientific">Larsenimonas rhizosphaerae</name>
    <dbReference type="NCBI Taxonomy" id="2944682"/>
    <lineage>
        <taxon>Bacteria</taxon>
        <taxon>Pseudomonadati</taxon>
        <taxon>Pseudomonadota</taxon>
        <taxon>Gammaproteobacteria</taxon>
        <taxon>Oceanospirillales</taxon>
        <taxon>Halomonadaceae</taxon>
        <taxon>Larsenimonas</taxon>
    </lineage>
</organism>
<evidence type="ECO:0000256" key="5">
    <source>
        <dbReference type="ARBA" id="ARBA00022525"/>
    </source>
</evidence>
<dbReference type="GO" id="GO:0005198">
    <property type="term" value="F:structural molecule activity"/>
    <property type="evidence" value="ECO:0007669"/>
    <property type="project" value="UniProtKB-UniRule"/>
</dbReference>
<dbReference type="GO" id="GO:0009424">
    <property type="term" value="C:bacterial-type flagellum hook"/>
    <property type="evidence" value="ECO:0007669"/>
    <property type="project" value="UniProtKB-UniRule"/>
</dbReference>
<feature type="domain" description="Flagellar basal-body/hook protein C-terminal" evidence="9">
    <location>
        <begin position="511"/>
        <end position="548"/>
    </location>
</feature>
<dbReference type="Pfam" id="PF06429">
    <property type="entry name" value="Flg_bbr_C"/>
    <property type="match status" value="1"/>
</dbReference>
<evidence type="ECO:0000256" key="7">
    <source>
        <dbReference type="RuleBase" id="RU362065"/>
    </source>
</evidence>
<dbReference type="GO" id="GO:0044780">
    <property type="term" value="P:bacterial-type flagellum assembly"/>
    <property type="evidence" value="ECO:0007669"/>
    <property type="project" value="InterPro"/>
</dbReference>
<keyword evidence="12" id="KW-0966">Cell projection</keyword>
<feature type="domain" description="Flagellar hook-associated protein FlgK helical" evidence="11">
    <location>
        <begin position="92"/>
        <end position="326"/>
    </location>
</feature>
<dbReference type="Proteomes" id="UP001165678">
    <property type="component" value="Unassembled WGS sequence"/>
</dbReference>
<name>A0AA41ZFA7_9GAMM</name>
<dbReference type="Pfam" id="PF00460">
    <property type="entry name" value="Flg_bb_rod"/>
    <property type="match status" value="1"/>
</dbReference>
<reference evidence="12" key="1">
    <citation type="submission" date="2022-11" db="EMBL/GenBank/DDBJ databases">
        <title>Larsenimonas rhizosphaerae sp. nov., isolated from a tidal mudflat.</title>
        <authorList>
            <person name="Lee S.D."/>
            <person name="Kim I.S."/>
        </authorList>
    </citation>
    <scope>NUCLEOTIDE SEQUENCE</scope>
    <source>
        <strain evidence="12">GH2-1</strain>
    </source>
</reference>
<evidence type="ECO:0000259" key="8">
    <source>
        <dbReference type="Pfam" id="PF00460"/>
    </source>
</evidence>
<evidence type="ECO:0000313" key="12">
    <source>
        <dbReference type="EMBL" id="MCX2523109.1"/>
    </source>
</evidence>
<evidence type="ECO:0000259" key="11">
    <source>
        <dbReference type="Pfam" id="PF22638"/>
    </source>
</evidence>
<dbReference type="Pfam" id="PF22638">
    <property type="entry name" value="FlgK_D1"/>
    <property type="match status" value="1"/>
</dbReference>